<reference evidence="2 3" key="1">
    <citation type="submission" date="2019-02" db="EMBL/GenBank/DDBJ databases">
        <title>Deep-cultivation of Planctomycetes and their phenomic and genomic characterization uncovers novel biology.</title>
        <authorList>
            <person name="Wiegand S."/>
            <person name="Jogler M."/>
            <person name="Boedeker C."/>
            <person name="Pinto D."/>
            <person name="Vollmers J."/>
            <person name="Rivas-Marin E."/>
            <person name="Kohn T."/>
            <person name="Peeters S.H."/>
            <person name="Heuer A."/>
            <person name="Rast P."/>
            <person name="Oberbeckmann S."/>
            <person name="Bunk B."/>
            <person name="Jeske O."/>
            <person name="Meyerdierks A."/>
            <person name="Storesund J.E."/>
            <person name="Kallscheuer N."/>
            <person name="Luecker S."/>
            <person name="Lage O.M."/>
            <person name="Pohl T."/>
            <person name="Merkel B.J."/>
            <person name="Hornburger P."/>
            <person name="Mueller R.-W."/>
            <person name="Bruemmer F."/>
            <person name="Labrenz M."/>
            <person name="Spormann A.M."/>
            <person name="Op den Camp H."/>
            <person name="Overmann J."/>
            <person name="Amann R."/>
            <person name="Jetten M.S.M."/>
            <person name="Mascher T."/>
            <person name="Medema M.H."/>
            <person name="Devos D.P."/>
            <person name="Kaster A.-K."/>
            <person name="Ovreas L."/>
            <person name="Rohde M."/>
            <person name="Galperin M.Y."/>
            <person name="Jogler C."/>
        </authorList>
    </citation>
    <scope>NUCLEOTIDE SEQUENCE [LARGE SCALE GENOMIC DNA]</scope>
    <source>
        <strain evidence="2 3">Spa11</strain>
    </source>
</reference>
<proteinExistence type="predicted"/>
<dbReference type="EMBL" id="CP036349">
    <property type="protein sequence ID" value="QDV74313.1"/>
    <property type="molecule type" value="Genomic_DNA"/>
</dbReference>
<gene>
    <name evidence="2" type="ORF">Spa11_25150</name>
</gene>
<dbReference type="Proteomes" id="UP000316426">
    <property type="component" value="Chromosome"/>
</dbReference>
<protein>
    <submittedName>
        <fullName evidence="2">Uncharacterized protein</fullName>
    </submittedName>
</protein>
<name>A0A518K962_9BACT</name>
<sequence length="125" mass="13863">MANWVNSTRVVTQLDGQVVLYPREVPVAENLPLLQDRLLALYFERQAAVGPFTEPLSDLLARQRVMRLIESAVQQGMVAQLDRIRTYEDALSLECLMTTLDGPTKGQAASSRTSNSPIEAPPPVR</sequence>
<evidence type="ECO:0000256" key="1">
    <source>
        <dbReference type="SAM" id="MobiDB-lite"/>
    </source>
</evidence>
<evidence type="ECO:0000313" key="3">
    <source>
        <dbReference type="Proteomes" id="UP000316426"/>
    </source>
</evidence>
<dbReference type="AlphaFoldDB" id="A0A518K962"/>
<organism evidence="2 3">
    <name type="scientific">Botrimarina mediterranea</name>
    <dbReference type="NCBI Taxonomy" id="2528022"/>
    <lineage>
        <taxon>Bacteria</taxon>
        <taxon>Pseudomonadati</taxon>
        <taxon>Planctomycetota</taxon>
        <taxon>Planctomycetia</taxon>
        <taxon>Pirellulales</taxon>
        <taxon>Lacipirellulaceae</taxon>
        <taxon>Botrimarina</taxon>
    </lineage>
</organism>
<dbReference type="KEGG" id="bmei:Spa11_25150"/>
<feature type="region of interest" description="Disordered" evidence="1">
    <location>
        <begin position="101"/>
        <end position="125"/>
    </location>
</feature>
<evidence type="ECO:0000313" key="2">
    <source>
        <dbReference type="EMBL" id="QDV74313.1"/>
    </source>
</evidence>
<keyword evidence="3" id="KW-1185">Reference proteome</keyword>
<feature type="compositionally biased region" description="Polar residues" evidence="1">
    <location>
        <begin position="107"/>
        <end position="117"/>
    </location>
</feature>
<accession>A0A518K962</accession>